<keyword evidence="4" id="KW-0813">Transport</keyword>
<evidence type="ECO:0000256" key="3">
    <source>
        <dbReference type="ARBA" id="ARBA00023136"/>
    </source>
</evidence>
<dbReference type="GO" id="GO:0005886">
    <property type="term" value="C:plasma membrane"/>
    <property type="evidence" value="ECO:0007669"/>
    <property type="project" value="TreeGrafter"/>
</dbReference>
<keyword evidence="6" id="KW-1185">Reference proteome</keyword>
<evidence type="ECO:0000256" key="2">
    <source>
        <dbReference type="ARBA" id="ARBA00022989"/>
    </source>
</evidence>
<dbReference type="AlphaFoldDB" id="A0A9P8RIC8"/>
<evidence type="ECO:0000256" key="4">
    <source>
        <dbReference type="RuleBase" id="RU367022"/>
    </source>
</evidence>
<gene>
    <name evidence="5" type="ORF">BKA67DRAFT_695163</name>
</gene>
<keyword evidence="3 4" id="KW-0472">Membrane</keyword>
<name>A0A9P8RIC8_9PEZI</name>
<keyword evidence="1 4" id="KW-0812">Transmembrane</keyword>
<comment type="similarity">
    <text evidence="4">Belongs to the copper transporter (Ctr) (TC 1.A.56) family. SLC31A subfamily.</text>
</comment>
<dbReference type="GeneID" id="70138188"/>
<feature type="transmembrane region" description="Helical" evidence="4">
    <location>
        <begin position="64"/>
        <end position="86"/>
    </location>
</feature>
<comment type="caution">
    <text evidence="5">The sequence shown here is derived from an EMBL/GenBank/DDBJ whole genome shotgun (WGS) entry which is preliminary data.</text>
</comment>
<evidence type="ECO:0000313" key="6">
    <source>
        <dbReference type="Proteomes" id="UP000758603"/>
    </source>
</evidence>
<accession>A0A9P8RIC8</accession>
<keyword evidence="4" id="KW-0406">Ion transport</keyword>
<protein>
    <recommendedName>
        <fullName evidence="4">Copper transport protein</fullName>
    </recommendedName>
</protein>
<proteinExistence type="inferred from homology"/>
<comment type="subcellular location">
    <subcellularLocation>
        <location evidence="4">Membrane</location>
        <topology evidence="4">Multi-pass membrane protein</topology>
    </subcellularLocation>
</comment>
<feature type="transmembrane region" description="Helical" evidence="4">
    <location>
        <begin position="181"/>
        <end position="200"/>
    </location>
</feature>
<dbReference type="RefSeq" id="XP_045953097.1">
    <property type="nucleotide sequence ID" value="XM_046109297.1"/>
</dbReference>
<evidence type="ECO:0000256" key="1">
    <source>
        <dbReference type="ARBA" id="ARBA00022692"/>
    </source>
</evidence>
<dbReference type="Pfam" id="PF04145">
    <property type="entry name" value="Ctr"/>
    <property type="match status" value="1"/>
</dbReference>
<keyword evidence="4" id="KW-0186">Copper</keyword>
<dbReference type="EMBL" id="JAGPXC010000009">
    <property type="protein sequence ID" value="KAH6646583.1"/>
    <property type="molecule type" value="Genomic_DNA"/>
</dbReference>
<evidence type="ECO:0000313" key="5">
    <source>
        <dbReference type="EMBL" id="KAH6646583.1"/>
    </source>
</evidence>
<dbReference type="OrthoDB" id="73901at2759"/>
<keyword evidence="2 4" id="KW-1133">Transmembrane helix</keyword>
<reference evidence="5" key="1">
    <citation type="journal article" date="2021" name="Nat. Commun.">
        <title>Genetic determinants of endophytism in the Arabidopsis root mycobiome.</title>
        <authorList>
            <person name="Mesny F."/>
            <person name="Miyauchi S."/>
            <person name="Thiergart T."/>
            <person name="Pickel B."/>
            <person name="Atanasova L."/>
            <person name="Karlsson M."/>
            <person name="Huettel B."/>
            <person name="Barry K.W."/>
            <person name="Haridas S."/>
            <person name="Chen C."/>
            <person name="Bauer D."/>
            <person name="Andreopoulos W."/>
            <person name="Pangilinan J."/>
            <person name="LaButti K."/>
            <person name="Riley R."/>
            <person name="Lipzen A."/>
            <person name="Clum A."/>
            <person name="Drula E."/>
            <person name="Henrissat B."/>
            <person name="Kohler A."/>
            <person name="Grigoriev I.V."/>
            <person name="Martin F.M."/>
            <person name="Hacquard S."/>
        </authorList>
    </citation>
    <scope>NUCLEOTIDE SEQUENCE</scope>
    <source>
        <strain evidence="5">MPI-SDFR-AT-0073</strain>
    </source>
</reference>
<dbReference type="InterPro" id="IPR007274">
    <property type="entry name" value="Cop_transporter"/>
</dbReference>
<dbReference type="GO" id="GO:0005375">
    <property type="term" value="F:copper ion transmembrane transporter activity"/>
    <property type="evidence" value="ECO:0007669"/>
    <property type="project" value="UniProtKB-UniRule"/>
</dbReference>
<dbReference type="PANTHER" id="PTHR12483:SF120">
    <property type="entry name" value="HIGH-AFFINITY COPPER TRANSPORTER CTRA2"/>
    <property type="match status" value="1"/>
</dbReference>
<sequence>MAPAMTTSAEVAVALTNTSSAPMMMDDGNMSNMTISPMEPMAMTFFSSQNTSLFSQAWTPSTTASYIATCIFLLLLGAVMRGMLAIKPVIENAIWKLQSKKHEMLLSEEDCSEGIDYMKHHGHIRDGDVAIGGLYGILQGMVKRWRPWRFKPSVSRALYETLLSITGYLLMLAVMTMNIGYFFSVIAGVFLGTFVLGNLATNSALYEENHC</sequence>
<dbReference type="Proteomes" id="UP000758603">
    <property type="component" value="Unassembled WGS sequence"/>
</dbReference>
<keyword evidence="4" id="KW-0187">Copper transport</keyword>
<feature type="transmembrane region" description="Helical" evidence="4">
    <location>
        <begin position="157"/>
        <end position="175"/>
    </location>
</feature>
<dbReference type="PANTHER" id="PTHR12483">
    <property type="entry name" value="SOLUTE CARRIER FAMILY 31 COPPER TRANSPORTERS"/>
    <property type="match status" value="1"/>
</dbReference>
<organism evidence="5 6">
    <name type="scientific">Truncatella angustata</name>
    <dbReference type="NCBI Taxonomy" id="152316"/>
    <lineage>
        <taxon>Eukaryota</taxon>
        <taxon>Fungi</taxon>
        <taxon>Dikarya</taxon>
        <taxon>Ascomycota</taxon>
        <taxon>Pezizomycotina</taxon>
        <taxon>Sordariomycetes</taxon>
        <taxon>Xylariomycetidae</taxon>
        <taxon>Amphisphaeriales</taxon>
        <taxon>Sporocadaceae</taxon>
        <taxon>Truncatella</taxon>
    </lineage>
</organism>